<organism evidence="1 2">
    <name type="scientific">Pontivivens marinum</name>
    <dbReference type="NCBI Taxonomy" id="1690039"/>
    <lineage>
        <taxon>Bacteria</taxon>
        <taxon>Pseudomonadati</taxon>
        <taxon>Pseudomonadota</taxon>
        <taxon>Alphaproteobacteria</taxon>
        <taxon>Rhodobacterales</taxon>
        <taxon>Paracoccaceae</taxon>
        <taxon>Pontivivens</taxon>
    </lineage>
</organism>
<evidence type="ECO:0000313" key="1">
    <source>
        <dbReference type="EMBL" id="SOH94968.1"/>
    </source>
</evidence>
<dbReference type="EMBL" id="OCTN01000006">
    <property type="protein sequence ID" value="SOH94968.1"/>
    <property type="molecule type" value="Genomic_DNA"/>
</dbReference>
<dbReference type="Proteomes" id="UP000220034">
    <property type="component" value="Unassembled WGS sequence"/>
</dbReference>
<dbReference type="AlphaFoldDB" id="A0A2C9CUQ3"/>
<keyword evidence="2" id="KW-1185">Reference proteome</keyword>
<proteinExistence type="predicted"/>
<protein>
    <recommendedName>
        <fullName evidence="3">HicA toxin of toxin-antitoxin</fullName>
    </recommendedName>
</protein>
<evidence type="ECO:0000313" key="2">
    <source>
        <dbReference type="Proteomes" id="UP000220034"/>
    </source>
</evidence>
<reference evidence="2" key="1">
    <citation type="submission" date="2017-09" db="EMBL/GenBank/DDBJ databases">
        <authorList>
            <person name="Varghese N."/>
            <person name="Submissions S."/>
        </authorList>
    </citation>
    <scope>NUCLEOTIDE SEQUENCE [LARGE SCALE GENOMIC DNA]</scope>
    <source>
        <strain evidence="2">C7</strain>
    </source>
</reference>
<gene>
    <name evidence="1" type="ORF">SAMN06273572_106119</name>
</gene>
<sequence length="58" mass="6809">MREYKQMCAREGFELLGIERGGKHCRLQFEVGFVTAPITPSDTRNMMNVRGEVRRLHR</sequence>
<evidence type="ECO:0008006" key="3">
    <source>
        <dbReference type="Google" id="ProtNLM"/>
    </source>
</evidence>
<accession>A0A2C9CUQ3</accession>
<name>A0A2C9CUQ3_9RHOB</name>